<evidence type="ECO:0000313" key="2">
    <source>
        <dbReference type="EMBL" id="EKE27225.1"/>
    </source>
</evidence>
<accession>K2GV92</accession>
<dbReference type="EMBL" id="AMFJ01000514">
    <property type="protein sequence ID" value="EKE27225.1"/>
    <property type="molecule type" value="Genomic_DNA"/>
</dbReference>
<reference evidence="2" key="1">
    <citation type="journal article" date="2012" name="Science">
        <title>Fermentation, hydrogen, and sulfur metabolism in multiple uncultivated bacterial phyla.</title>
        <authorList>
            <person name="Wrighton K.C."/>
            <person name="Thomas B.C."/>
            <person name="Sharon I."/>
            <person name="Miller C.S."/>
            <person name="Castelle C.J."/>
            <person name="VerBerkmoes N.C."/>
            <person name="Wilkins M.J."/>
            <person name="Hettich R.L."/>
            <person name="Lipton M.S."/>
            <person name="Williams K.H."/>
            <person name="Long P.E."/>
            <person name="Banfield J.F."/>
        </authorList>
    </citation>
    <scope>NUCLEOTIDE SEQUENCE [LARGE SCALE GENOMIC DNA]</scope>
</reference>
<comment type="caution">
    <text evidence="2">The sequence shown here is derived from an EMBL/GenBank/DDBJ whole genome shotgun (WGS) entry which is preliminary data.</text>
</comment>
<dbReference type="Pfam" id="PF13453">
    <property type="entry name" value="Zn_ribbon_TFIIB"/>
    <property type="match status" value="2"/>
</dbReference>
<feature type="domain" description="Transcription factor zinc-finger" evidence="1">
    <location>
        <begin position="8"/>
        <end position="43"/>
    </location>
</feature>
<evidence type="ECO:0000259" key="1">
    <source>
        <dbReference type="Pfam" id="PF13453"/>
    </source>
</evidence>
<organism evidence="2">
    <name type="scientific">uncultured bacterium</name>
    <name type="common">gcode 4</name>
    <dbReference type="NCBI Taxonomy" id="1234023"/>
    <lineage>
        <taxon>Bacteria</taxon>
        <taxon>environmental samples</taxon>
    </lineage>
</organism>
<proteinExistence type="predicted"/>
<dbReference type="InterPro" id="IPR027392">
    <property type="entry name" value="TF_Znf"/>
</dbReference>
<gene>
    <name evidence="2" type="ORF">ACD_3C00240G0001</name>
</gene>
<protein>
    <submittedName>
        <fullName evidence="2">Putative membrane protein, PAS fold family</fullName>
    </submittedName>
</protein>
<dbReference type="AlphaFoldDB" id="K2GV92"/>
<feature type="domain" description="Transcription factor zinc-finger" evidence="1">
    <location>
        <begin position="73"/>
        <end position="115"/>
    </location>
</feature>
<name>K2GV92_9BACT</name>
<sequence>MEEKQRVCPWCGASMNEVFNQSISIDVCPDCWGTFFDYEEISKNLNNTQTTTDVSEKIIIWDDKPDHEGKILTCAACSNSMVEKEYAYDSGIHINFCDNCHSIYLDIGELEEVKNYLTSLDESNEWKAMEEKWLDFIKQINKETEAKYLKMRQELDNAYWIDDYLWLDKVADFFFRKFF</sequence>